<dbReference type="InterPro" id="IPR002502">
    <property type="entry name" value="Amidase_domain"/>
</dbReference>
<keyword evidence="7" id="KW-1185">Reference proteome</keyword>
<dbReference type="InterPro" id="IPR036505">
    <property type="entry name" value="Amidase/PGRP_sf"/>
</dbReference>
<dbReference type="PANTHER" id="PTHR11022:SF41">
    <property type="entry name" value="PEPTIDOGLYCAN-RECOGNITION PROTEIN LC-RELATED"/>
    <property type="match status" value="1"/>
</dbReference>
<dbReference type="SUPFAM" id="SSF55846">
    <property type="entry name" value="N-acetylmuramoyl-L-alanine amidase-like"/>
    <property type="match status" value="1"/>
</dbReference>
<feature type="chain" id="PRO_5046202622" evidence="3">
    <location>
        <begin position="23"/>
        <end position="376"/>
    </location>
</feature>
<feature type="signal peptide" evidence="3">
    <location>
        <begin position="1"/>
        <end position="22"/>
    </location>
</feature>
<protein>
    <submittedName>
        <fullName evidence="6">Peptidoglycan recognition family protein</fullName>
    </submittedName>
</protein>
<dbReference type="Pfam" id="PF01510">
    <property type="entry name" value="Amidase_2"/>
    <property type="match status" value="1"/>
</dbReference>
<dbReference type="Gene3D" id="3.40.80.10">
    <property type="entry name" value="Peptidoglycan recognition protein-like"/>
    <property type="match status" value="1"/>
</dbReference>
<comment type="caution">
    <text evidence="6">The sequence shown here is derived from an EMBL/GenBank/DDBJ whole genome shotgun (WGS) entry which is preliminary data.</text>
</comment>
<evidence type="ECO:0000256" key="2">
    <source>
        <dbReference type="SAM" id="MobiDB-lite"/>
    </source>
</evidence>
<sequence>MKRRRFMAAGAATVGVAGLALAGKAALDRGPTAATPASASGTAGEFPRTLAESASPGSGPVRPDIRFDHVAVRLTEGAEPGARIGFTDESGDTSWQPVHFGEHARDDVAAAPAAVVAVPEGTVGYEVRTDGADAAATAINTRDGEGVPASGPETGTLRAPESTRAEGSGIRFLTRAGWGADESLRFDEDGNDLWPAEFYPVQTITVHHTAMAVGDDPAAAVRAVYQLHAVEQAWGDIGYHLLIDPDGNVYEGRHSGEDDIPVFDGPPDGTGARPVTAGHVAGFNSGNIGICLLGDFTEALPAQAAQDSLVEVLSVLCAYTGVHPTDDVDYVNPVNDQTITVQGISRHRDWLDTECPGNTFAENFDEVRDRVAAIIG</sequence>
<dbReference type="PANTHER" id="PTHR11022">
    <property type="entry name" value="PEPTIDOGLYCAN RECOGNITION PROTEIN"/>
    <property type="match status" value="1"/>
</dbReference>
<accession>A0ABV9E332</accession>
<feature type="domain" description="N-acetylmuramoyl-L-alanine amidase" evidence="4">
    <location>
        <begin position="190"/>
        <end position="357"/>
    </location>
</feature>
<evidence type="ECO:0000256" key="3">
    <source>
        <dbReference type="SAM" id="SignalP"/>
    </source>
</evidence>
<dbReference type="RefSeq" id="WP_378579757.1">
    <property type="nucleotide sequence ID" value="NZ_JBHSFQ010000041.1"/>
</dbReference>
<dbReference type="CDD" id="cd06583">
    <property type="entry name" value="PGRP"/>
    <property type="match status" value="1"/>
</dbReference>
<dbReference type="SMART" id="SM00701">
    <property type="entry name" value="PGRP"/>
    <property type="match status" value="1"/>
</dbReference>
<keyword evidence="3" id="KW-0732">Signal</keyword>
<feature type="compositionally biased region" description="Low complexity" evidence="2">
    <location>
        <begin position="30"/>
        <end position="44"/>
    </location>
</feature>
<dbReference type="InterPro" id="IPR015510">
    <property type="entry name" value="PGRP"/>
</dbReference>
<evidence type="ECO:0000313" key="6">
    <source>
        <dbReference type="EMBL" id="MFC4565589.1"/>
    </source>
</evidence>
<feature type="region of interest" description="Disordered" evidence="2">
    <location>
        <begin position="30"/>
        <end position="63"/>
    </location>
</feature>
<evidence type="ECO:0000313" key="7">
    <source>
        <dbReference type="Proteomes" id="UP001595923"/>
    </source>
</evidence>
<organism evidence="6 7">
    <name type="scientific">Nocardiopsis mangrovi</name>
    <dbReference type="NCBI Taxonomy" id="1179818"/>
    <lineage>
        <taxon>Bacteria</taxon>
        <taxon>Bacillati</taxon>
        <taxon>Actinomycetota</taxon>
        <taxon>Actinomycetes</taxon>
        <taxon>Streptosporangiales</taxon>
        <taxon>Nocardiopsidaceae</taxon>
        <taxon>Nocardiopsis</taxon>
    </lineage>
</organism>
<dbReference type="Proteomes" id="UP001595923">
    <property type="component" value="Unassembled WGS sequence"/>
</dbReference>
<reference evidence="7" key="1">
    <citation type="journal article" date="2019" name="Int. J. Syst. Evol. Microbiol.">
        <title>The Global Catalogue of Microorganisms (GCM) 10K type strain sequencing project: providing services to taxonomists for standard genome sequencing and annotation.</title>
        <authorList>
            <consortium name="The Broad Institute Genomics Platform"/>
            <consortium name="The Broad Institute Genome Sequencing Center for Infectious Disease"/>
            <person name="Wu L."/>
            <person name="Ma J."/>
        </authorList>
    </citation>
    <scope>NUCLEOTIDE SEQUENCE [LARGE SCALE GENOMIC DNA]</scope>
    <source>
        <strain evidence="7">XZYJ18</strain>
    </source>
</reference>
<evidence type="ECO:0000256" key="1">
    <source>
        <dbReference type="ARBA" id="ARBA00007553"/>
    </source>
</evidence>
<gene>
    <name evidence="6" type="ORF">ACFO4E_27340</name>
</gene>
<dbReference type="EMBL" id="JBHSFQ010000041">
    <property type="protein sequence ID" value="MFC4565589.1"/>
    <property type="molecule type" value="Genomic_DNA"/>
</dbReference>
<comment type="similarity">
    <text evidence="1">Belongs to the N-acetylmuramoyl-L-alanine amidase 2 family.</text>
</comment>
<dbReference type="SMART" id="SM00644">
    <property type="entry name" value="Ami_2"/>
    <property type="match status" value="1"/>
</dbReference>
<evidence type="ECO:0000259" key="5">
    <source>
        <dbReference type="SMART" id="SM00701"/>
    </source>
</evidence>
<proteinExistence type="inferred from homology"/>
<feature type="region of interest" description="Disordered" evidence="2">
    <location>
        <begin position="142"/>
        <end position="165"/>
    </location>
</feature>
<evidence type="ECO:0000259" key="4">
    <source>
        <dbReference type="SMART" id="SM00644"/>
    </source>
</evidence>
<feature type="domain" description="Peptidoglycan recognition protein family" evidence="5">
    <location>
        <begin position="170"/>
        <end position="320"/>
    </location>
</feature>
<name>A0ABV9E332_9ACTN</name>
<dbReference type="InterPro" id="IPR006619">
    <property type="entry name" value="PGRP_domain_met/bac"/>
</dbReference>